<organism evidence="2 3">
    <name type="scientific">Runella defluvii</name>
    <dbReference type="NCBI Taxonomy" id="370973"/>
    <lineage>
        <taxon>Bacteria</taxon>
        <taxon>Pseudomonadati</taxon>
        <taxon>Bacteroidota</taxon>
        <taxon>Cytophagia</taxon>
        <taxon>Cytophagales</taxon>
        <taxon>Spirosomataceae</taxon>
        <taxon>Runella</taxon>
    </lineage>
</organism>
<reference evidence="2 3" key="1">
    <citation type="submission" date="2020-08" db="EMBL/GenBank/DDBJ databases">
        <title>Genomic Encyclopedia of Type Strains, Phase IV (KMG-IV): sequencing the most valuable type-strain genomes for metagenomic binning, comparative biology and taxonomic classification.</title>
        <authorList>
            <person name="Goeker M."/>
        </authorList>
    </citation>
    <scope>NUCLEOTIDE SEQUENCE [LARGE SCALE GENOMIC DNA]</scope>
    <source>
        <strain evidence="2 3">DSM 17976</strain>
    </source>
</reference>
<dbReference type="SUPFAM" id="SSF48452">
    <property type="entry name" value="TPR-like"/>
    <property type="match status" value="1"/>
</dbReference>
<dbReference type="EMBL" id="JACIBY010000006">
    <property type="protein sequence ID" value="MBB3839310.1"/>
    <property type="molecule type" value="Genomic_DNA"/>
</dbReference>
<keyword evidence="1" id="KW-0472">Membrane</keyword>
<evidence type="ECO:0000313" key="3">
    <source>
        <dbReference type="Proteomes" id="UP000541352"/>
    </source>
</evidence>
<keyword evidence="1" id="KW-1133">Transmembrane helix</keyword>
<protein>
    <submittedName>
        <fullName evidence="2">Tetratricopeptide (TPR) repeat protein</fullName>
    </submittedName>
</protein>
<evidence type="ECO:0000313" key="2">
    <source>
        <dbReference type="EMBL" id="MBB3839310.1"/>
    </source>
</evidence>
<dbReference type="RefSeq" id="WP_183975452.1">
    <property type="nucleotide sequence ID" value="NZ_JACIBY010000006.1"/>
</dbReference>
<name>A0A7W6ER57_9BACT</name>
<dbReference type="InterPro" id="IPR011990">
    <property type="entry name" value="TPR-like_helical_dom_sf"/>
</dbReference>
<dbReference type="Proteomes" id="UP000541352">
    <property type="component" value="Unassembled WGS sequence"/>
</dbReference>
<dbReference type="AlphaFoldDB" id="A0A7W6ER57"/>
<dbReference type="Gene3D" id="1.25.40.10">
    <property type="entry name" value="Tetratricopeptide repeat domain"/>
    <property type="match status" value="1"/>
</dbReference>
<keyword evidence="1" id="KW-0812">Transmembrane</keyword>
<sequence length="237" mass="27022">MERIENYFNHTLSEAERAEFETELKANPALAQEVAFWLQARAAAQAEARARRKEELTQLGQQLQQKGRRSLYYALSAAASVVLCLGISWYVWLRKSVVESDYNQAWASTYIEKNLSTLDGLKLGNAETDSLQWGIRSYNEGDLQKAKAIFEALLQRDSTNAEAEKNAGLVSLRLKEYDQAIEHFHRLGTRTDLVSNPGKFYEAIALLMKNEPLTQKSAQNLLKEVKRHKLEGWKDVE</sequence>
<evidence type="ECO:0000256" key="1">
    <source>
        <dbReference type="SAM" id="Phobius"/>
    </source>
</evidence>
<proteinExistence type="predicted"/>
<gene>
    <name evidence="2" type="ORF">FHS57_003316</name>
</gene>
<accession>A0A7W6ER57</accession>
<keyword evidence="3" id="KW-1185">Reference proteome</keyword>
<feature type="transmembrane region" description="Helical" evidence="1">
    <location>
        <begin position="71"/>
        <end position="92"/>
    </location>
</feature>
<comment type="caution">
    <text evidence="2">The sequence shown here is derived from an EMBL/GenBank/DDBJ whole genome shotgun (WGS) entry which is preliminary data.</text>
</comment>